<keyword evidence="2" id="KW-1185">Reference proteome</keyword>
<organism evidence="1 2">
    <name type="scientific">Planotetraspora mira</name>
    <dbReference type="NCBI Taxonomy" id="58121"/>
    <lineage>
        <taxon>Bacteria</taxon>
        <taxon>Bacillati</taxon>
        <taxon>Actinomycetota</taxon>
        <taxon>Actinomycetes</taxon>
        <taxon>Streptosporangiales</taxon>
        <taxon>Streptosporangiaceae</taxon>
        <taxon>Planotetraspora</taxon>
    </lineage>
</organism>
<comment type="caution">
    <text evidence="1">The sequence shown here is derived from an EMBL/GenBank/DDBJ whole genome shotgun (WGS) entry which is preliminary data.</text>
</comment>
<evidence type="ECO:0000313" key="2">
    <source>
        <dbReference type="Proteomes" id="UP000650628"/>
    </source>
</evidence>
<reference evidence="1 2" key="1">
    <citation type="submission" date="2021-01" db="EMBL/GenBank/DDBJ databases">
        <title>Whole genome shotgun sequence of Planotetraspora mira NBRC 15435.</title>
        <authorList>
            <person name="Komaki H."/>
            <person name="Tamura T."/>
        </authorList>
    </citation>
    <scope>NUCLEOTIDE SEQUENCE [LARGE SCALE GENOMIC DNA]</scope>
    <source>
        <strain evidence="1 2">NBRC 15435</strain>
    </source>
</reference>
<protein>
    <submittedName>
        <fullName evidence="1">Uncharacterized protein</fullName>
    </submittedName>
</protein>
<evidence type="ECO:0000313" key="1">
    <source>
        <dbReference type="EMBL" id="GII34765.1"/>
    </source>
</evidence>
<sequence length="184" mass="21241">MPWQAITVTNVGERVTDDDCILIVQRVVVRWSKQGRGAEAATRRRNIPRAFPLPPMPDAPLLLHDVVTQERTGYTPNETISTHTLPIDLKGLLFKPDGTGVEVIRTPAWHAFPHDRRPAQMFRLLPGELARYLANYRFSGYSTDWYYEEWTVHIAFAPWRPNLFLGDKFDHVKDERVTLYGGRE</sequence>
<dbReference type="AlphaFoldDB" id="A0A8J3TY01"/>
<proteinExistence type="predicted"/>
<dbReference type="Proteomes" id="UP000650628">
    <property type="component" value="Unassembled WGS sequence"/>
</dbReference>
<gene>
    <name evidence="1" type="ORF">Pmi06nite_82070</name>
</gene>
<accession>A0A8J3TY01</accession>
<name>A0A8J3TY01_9ACTN</name>
<dbReference type="EMBL" id="BOOO01000058">
    <property type="protein sequence ID" value="GII34765.1"/>
    <property type="molecule type" value="Genomic_DNA"/>
</dbReference>